<sequence length="85" mass="9428">MNLDLRIPMGLMFSFVGIILTAFGLATNHDATLYAKSLGINANLWWGIVLLIFGQTMFHMGRRGQKRLASQPPVPIDEGRPHVGH</sequence>
<dbReference type="AlphaFoldDB" id="A0A9J7BX29"/>
<evidence type="ECO:0000313" key="3">
    <source>
        <dbReference type="EMBL" id="UWZ85629.1"/>
    </source>
</evidence>
<reference evidence="3" key="1">
    <citation type="submission" date="2021-04" db="EMBL/GenBank/DDBJ databases">
        <title>Phylogenetic analysis of Acidobacteriaceae.</title>
        <authorList>
            <person name="Qiu L."/>
            <person name="Zhang Q."/>
        </authorList>
    </citation>
    <scope>NUCLEOTIDE SEQUENCE</scope>
    <source>
        <strain evidence="3">DSM 25168</strain>
    </source>
</reference>
<proteinExistence type="predicted"/>
<dbReference type="KEGG" id="orp:MOP44_06710"/>
<evidence type="ECO:0000256" key="1">
    <source>
        <dbReference type="SAM" id="MobiDB-lite"/>
    </source>
</evidence>
<feature type="region of interest" description="Disordered" evidence="1">
    <location>
        <begin position="64"/>
        <end position="85"/>
    </location>
</feature>
<accession>A0A9J7BX29</accession>
<name>A0A9J7BX29_9BACT</name>
<dbReference type="EMBL" id="CP093313">
    <property type="protein sequence ID" value="UWZ85629.1"/>
    <property type="molecule type" value="Genomic_DNA"/>
</dbReference>
<keyword evidence="4" id="KW-1185">Reference proteome</keyword>
<keyword evidence="2" id="KW-0472">Membrane</keyword>
<keyword evidence="2" id="KW-1133">Transmembrane helix</keyword>
<feature type="transmembrane region" description="Helical" evidence="2">
    <location>
        <begin position="38"/>
        <end position="58"/>
    </location>
</feature>
<dbReference type="Proteomes" id="UP001059380">
    <property type="component" value="Chromosome"/>
</dbReference>
<evidence type="ECO:0000256" key="2">
    <source>
        <dbReference type="SAM" id="Phobius"/>
    </source>
</evidence>
<dbReference type="RefSeq" id="WP_260795209.1">
    <property type="nucleotide sequence ID" value="NZ_CP093313.1"/>
</dbReference>
<feature type="transmembrane region" description="Helical" evidence="2">
    <location>
        <begin position="7"/>
        <end position="26"/>
    </location>
</feature>
<keyword evidence="2" id="KW-0812">Transmembrane</keyword>
<organism evidence="3 4">
    <name type="scientific">Occallatibacter riparius</name>
    <dbReference type="NCBI Taxonomy" id="1002689"/>
    <lineage>
        <taxon>Bacteria</taxon>
        <taxon>Pseudomonadati</taxon>
        <taxon>Acidobacteriota</taxon>
        <taxon>Terriglobia</taxon>
        <taxon>Terriglobales</taxon>
        <taxon>Acidobacteriaceae</taxon>
        <taxon>Occallatibacter</taxon>
    </lineage>
</organism>
<gene>
    <name evidence="3" type="ORF">MOP44_06710</name>
</gene>
<protein>
    <submittedName>
        <fullName evidence="3">Uncharacterized protein</fullName>
    </submittedName>
</protein>
<evidence type="ECO:0000313" key="4">
    <source>
        <dbReference type="Proteomes" id="UP001059380"/>
    </source>
</evidence>